<protein>
    <submittedName>
        <fullName evidence="3">TRAP transporter solute receptor TAXI family protein</fullName>
    </submittedName>
</protein>
<keyword evidence="1" id="KW-1133">Transmembrane helix</keyword>
<dbReference type="AlphaFoldDB" id="A0A9X4NTA4"/>
<feature type="transmembrane region" description="Helical" evidence="1">
    <location>
        <begin position="325"/>
        <end position="345"/>
    </location>
</feature>
<evidence type="ECO:0000313" key="3">
    <source>
        <dbReference type="EMBL" id="MDG5977017.1"/>
    </source>
</evidence>
<reference evidence="3" key="1">
    <citation type="submission" date="2013-01" db="EMBL/GenBank/DDBJ databases">
        <title>Genome draft of Hydrogenophaga taeniospiralis 2K1.</title>
        <authorList>
            <person name="Gomila M."/>
            <person name="Lalucat J."/>
        </authorList>
    </citation>
    <scope>NUCLEOTIDE SEQUENCE</scope>
    <source>
        <strain evidence="3">CCUG 15921</strain>
    </source>
</reference>
<feature type="domain" description="SsuA/THI5-like" evidence="2">
    <location>
        <begin position="65"/>
        <end position="197"/>
    </location>
</feature>
<dbReference type="SUPFAM" id="SSF53850">
    <property type="entry name" value="Periplasmic binding protein-like II"/>
    <property type="match status" value="1"/>
</dbReference>
<accession>A0A9X4NTA4</accession>
<keyword evidence="1" id="KW-0812">Transmembrane</keyword>
<sequence length="443" mass="49032">MRLPLLYRRRWWLLYLPITAASVLLMVLATLFARPPPPQRVVIGTGPAQSSYLRVARLYAERLERMGIAVDIVAHPRPQDPLQRMAEGDSSIDVTFAQGLYAPTAPQVMALSVIGHEIVWVFAREGIDRIEQLRGQRIAASVPHASNRMAAERLLAHARIAPGDVSFVPAVGDDAVAALAEGRVDAVVHVASGDSNTAATLARLDNVHLLPIERAGALATRVPTLRAVVMPQGSIELRSNLPAADLPTMVTLTHLLVRPDLHPALQRALLNVAGELHAMAGFLEGQGQYPSTVGSDFPVSPVALRSRYGKHPWLETLLPYRTAQWAELILFIYVPLGLLTMVLLLRAPRYIEWRVDAALQYFYGELKFLEEDLSRSPPTDPVTHREVLARLDALDRQVALIDLPDRYADRWYTLREHLNTARERLQSLRQDGGQSLPSEATAP</sequence>
<dbReference type="InterPro" id="IPR015168">
    <property type="entry name" value="SsuA/THI5"/>
</dbReference>
<evidence type="ECO:0000313" key="4">
    <source>
        <dbReference type="Proteomes" id="UP001152876"/>
    </source>
</evidence>
<dbReference type="Pfam" id="PF09084">
    <property type="entry name" value="NMT1"/>
    <property type="match status" value="1"/>
</dbReference>
<dbReference type="OrthoDB" id="8879094at2"/>
<organism evidence="3 4">
    <name type="scientific">Hydrogenophaga taeniospiralis CCUG 15921</name>
    <dbReference type="NCBI Taxonomy" id="1281780"/>
    <lineage>
        <taxon>Bacteria</taxon>
        <taxon>Pseudomonadati</taxon>
        <taxon>Pseudomonadota</taxon>
        <taxon>Betaproteobacteria</taxon>
        <taxon>Burkholderiales</taxon>
        <taxon>Comamonadaceae</taxon>
        <taxon>Hydrogenophaga</taxon>
    </lineage>
</organism>
<dbReference type="RefSeq" id="WP_068166917.1">
    <property type="nucleotide sequence ID" value="NZ_AOGK01000016.1"/>
</dbReference>
<dbReference type="PANTHER" id="PTHR42941">
    <property type="entry name" value="SLL1037 PROTEIN"/>
    <property type="match status" value="1"/>
</dbReference>
<dbReference type="Proteomes" id="UP001152876">
    <property type="component" value="Unassembled WGS sequence"/>
</dbReference>
<keyword evidence="4" id="KW-1185">Reference proteome</keyword>
<gene>
    <name evidence="3" type="ORF">H010_17276</name>
</gene>
<evidence type="ECO:0000256" key="1">
    <source>
        <dbReference type="SAM" id="Phobius"/>
    </source>
</evidence>
<name>A0A9X4NTA4_9BURK</name>
<dbReference type="Gene3D" id="3.40.190.10">
    <property type="entry name" value="Periplasmic binding protein-like II"/>
    <property type="match status" value="2"/>
</dbReference>
<comment type="caution">
    <text evidence="3">The sequence shown here is derived from an EMBL/GenBank/DDBJ whole genome shotgun (WGS) entry which is preliminary data.</text>
</comment>
<dbReference type="InterPro" id="IPR011852">
    <property type="entry name" value="TRAP_TAXI"/>
</dbReference>
<keyword evidence="1" id="KW-0472">Membrane</keyword>
<dbReference type="PANTHER" id="PTHR42941:SF1">
    <property type="entry name" value="SLL1037 PROTEIN"/>
    <property type="match status" value="1"/>
</dbReference>
<dbReference type="EMBL" id="AOGK01000016">
    <property type="protein sequence ID" value="MDG5977017.1"/>
    <property type="molecule type" value="Genomic_DNA"/>
</dbReference>
<proteinExistence type="predicted"/>
<evidence type="ECO:0000259" key="2">
    <source>
        <dbReference type="Pfam" id="PF09084"/>
    </source>
</evidence>
<keyword evidence="3" id="KW-0675">Receptor</keyword>
<feature type="transmembrane region" description="Helical" evidence="1">
    <location>
        <begin position="12"/>
        <end position="33"/>
    </location>
</feature>